<protein>
    <recommendedName>
        <fullName evidence="4">Arrestin C-terminal-like domain-containing protein</fullName>
    </recommendedName>
</protein>
<evidence type="ECO:0000256" key="2">
    <source>
        <dbReference type="ARBA" id="ARBA00022606"/>
    </source>
</evidence>
<organism evidence="5 6">
    <name type="scientific">Aedes aegypti</name>
    <name type="common">Yellowfever mosquito</name>
    <name type="synonym">Culex aegypti</name>
    <dbReference type="NCBI Taxonomy" id="7159"/>
    <lineage>
        <taxon>Eukaryota</taxon>
        <taxon>Metazoa</taxon>
        <taxon>Ecdysozoa</taxon>
        <taxon>Arthropoda</taxon>
        <taxon>Hexapoda</taxon>
        <taxon>Insecta</taxon>
        <taxon>Pterygota</taxon>
        <taxon>Neoptera</taxon>
        <taxon>Endopterygota</taxon>
        <taxon>Diptera</taxon>
        <taxon>Nematocera</taxon>
        <taxon>Culicoidea</taxon>
        <taxon>Culicidae</taxon>
        <taxon>Culicinae</taxon>
        <taxon>Aedini</taxon>
        <taxon>Aedes</taxon>
        <taxon>Stegomyia</taxon>
    </lineage>
</organism>
<dbReference type="InterPro" id="IPR011022">
    <property type="entry name" value="Arrestin_C-like"/>
</dbReference>
<feature type="domain" description="Arrestin C-terminal-like" evidence="4">
    <location>
        <begin position="171"/>
        <end position="301"/>
    </location>
</feature>
<reference evidence="5 6" key="1">
    <citation type="submission" date="2017-06" db="EMBL/GenBank/DDBJ databases">
        <title>Aedes aegypti genome working group (AGWG) sequencing and assembly.</title>
        <authorList>
            <consortium name="Aedes aegypti Genome Working Group (AGWG)"/>
            <person name="Matthews B.J."/>
        </authorList>
    </citation>
    <scope>NUCLEOTIDE SEQUENCE [LARGE SCALE GENOMIC DNA]</scope>
    <source>
        <strain evidence="5 6">LVP_AGWG</strain>
    </source>
</reference>
<keyword evidence="2" id="KW-0716">Sensory transduction</keyword>
<evidence type="ECO:0000313" key="6">
    <source>
        <dbReference type="Proteomes" id="UP000008820"/>
    </source>
</evidence>
<evidence type="ECO:0000259" key="4">
    <source>
        <dbReference type="SMART" id="SM01017"/>
    </source>
</evidence>
<feature type="compositionally biased region" description="Basic and acidic residues" evidence="3">
    <location>
        <begin position="380"/>
        <end position="390"/>
    </location>
</feature>
<dbReference type="InterPro" id="IPR014752">
    <property type="entry name" value="Arrestin-like_C"/>
</dbReference>
<dbReference type="GO" id="GO:0005737">
    <property type="term" value="C:cytoplasm"/>
    <property type="evidence" value="ECO:0007669"/>
    <property type="project" value="TreeGrafter"/>
</dbReference>
<feature type="region of interest" description="Disordered" evidence="3">
    <location>
        <begin position="356"/>
        <end position="390"/>
    </location>
</feature>
<sequence length="390" mass="43321">MAPPICDISFDNSHGVFFAGQTLAGQVEITVPKAKKVKSVFLKITGQSCVRWSESVGTGTSVHYGAREEYVTYLEKFLDSEEGGEVELKEGTHNHKFSYKLPPDCPTSFEGDFGYIRYTVRIVFERPWKYDLTYKIAFTVVNQLDLNKISPPLNVATVQENLKQFGCGLCRSAPMIMTVCIPMTGYVPGQLISVVVDVMNKSTKDISELKIKLRRQVKYFSHSTSGKSKSVLSTLVKYQCGGVDRNKSAGYERRLLVPPEPPSRTTSIIQIEYFIEVVAKIPGLYGCPRVKIPIVIGTVPLANLDKSQAQSSVVDGRAASSRSSNNLSTQFLSTSVQSLKMPHSFEESTTRAAVDIQEEDEHQTLGAKPFTPRYPVYKFDGNETVRSRPS</sequence>
<reference evidence="5" key="2">
    <citation type="submission" date="2020-05" db="UniProtKB">
        <authorList>
            <consortium name="EnsemblMetazoa"/>
        </authorList>
    </citation>
    <scope>IDENTIFICATION</scope>
    <source>
        <strain evidence="5">LVP_AGWG</strain>
    </source>
</reference>
<dbReference type="SUPFAM" id="SSF81296">
    <property type="entry name" value="E set domains"/>
    <property type="match status" value="2"/>
</dbReference>
<dbReference type="Gene3D" id="2.60.40.640">
    <property type="match status" value="2"/>
</dbReference>
<dbReference type="Pfam" id="PF00339">
    <property type="entry name" value="Arrestin_N"/>
    <property type="match status" value="1"/>
</dbReference>
<dbReference type="AlphaFoldDB" id="A0A6I8U1L6"/>
<gene>
    <name evidence="5" type="primary">5579630</name>
</gene>
<comment type="similarity">
    <text evidence="1">Belongs to the arrestin family.</text>
</comment>
<name>A0A6I8U1L6_AEDAE</name>
<dbReference type="InterPro" id="IPR050357">
    <property type="entry name" value="Arrestin_domain-protein"/>
</dbReference>
<dbReference type="Proteomes" id="UP000008820">
    <property type="component" value="Chromosome 2"/>
</dbReference>
<dbReference type="EnsemblMetazoa" id="AAEL022674-RA">
    <property type="protein sequence ID" value="AAEL022674-PA"/>
    <property type="gene ID" value="AAEL022674"/>
</dbReference>
<dbReference type="Pfam" id="PF02752">
    <property type="entry name" value="Arrestin_C"/>
    <property type="match status" value="1"/>
</dbReference>
<dbReference type="PANTHER" id="PTHR11188:SF167">
    <property type="entry name" value="ARRESTIN C-TERMINAL-LIKE DOMAIN-CONTAINING PROTEIN-RELATED"/>
    <property type="match status" value="1"/>
</dbReference>
<evidence type="ECO:0000313" key="5">
    <source>
        <dbReference type="EnsemblMetazoa" id="AAEL022674-PA"/>
    </source>
</evidence>
<dbReference type="SMART" id="SM01017">
    <property type="entry name" value="Arrestin_C"/>
    <property type="match status" value="1"/>
</dbReference>
<evidence type="ECO:0000256" key="3">
    <source>
        <dbReference type="SAM" id="MobiDB-lite"/>
    </source>
</evidence>
<proteinExistence type="inferred from homology"/>
<keyword evidence="6" id="KW-1185">Reference proteome</keyword>
<dbReference type="GO" id="GO:0015031">
    <property type="term" value="P:protein transport"/>
    <property type="evidence" value="ECO:0007669"/>
    <property type="project" value="TreeGrafter"/>
</dbReference>
<dbReference type="InParanoid" id="A0A6I8U1L6"/>
<dbReference type="PANTHER" id="PTHR11188">
    <property type="entry name" value="ARRESTIN DOMAIN CONTAINING PROTEIN"/>
    <property type="match status" value="1"/>
</dbReference>
<dbReference type="InterPro" id="IPR011021">
    <property type="entry name" value="Arrestin-like_N"/>
</dbReference>
<dbReference type="OrthoDB" id="2333384at2759"/>
<accession>A0A6I8U1L6</accession>
<evidence type="ECO:0000256" key="1">
    <source>
        <dbReference type="ARBA" id="ARBA00005298"/>
    </source>
</evidence>
<dbReference type="InterPro" id="IPR014756">
    <property type="entry name" value="Ig_E-set"/>
</dbReference>